<protein>
    <submittedName>
        <fullName evidence="1">Uncharacterized protein</fullName>
    </submittedName>
</protein>
<dbReference type="Proteomes" id="UP000280434">
    <property type="component" value="Unassembled WGS sequence"/>
</dbReference>
<dbReference type="AlphaFoldDB" id="A0A494XKH4"/>
<reference evidence="1 2" key="1">
    <citation type="submission" date="2018-10" db="EMBL/GenBank/DDBJ databases">
        <title>Paraburkholderia sp. 7MK8-2, isolated from soil.</title>
        <authorList>
            <person name="Gao Z.-H."/>
            <person name="Qiu L.-H."/>
        </authorList>
    </citation>
    <scope>NUCLEOTIDE SEQUENCE [LARGE SCALE GENOMIC DNA]</scope>
    <source>
        <strain evidence="1 2">7MK8-2</strain>
    </source>
</reference>
<dbReference type="EMBL" id="RBZV01000002">
    <property type="protein sequence ID" value="RKP51088.1"/>
    <property type="molecule type" value="Genomic_DNA"/>
</dbReference>
<evidence type="ECO:0000313" key="2">
    <source>
        <dbReference type="Proteomes" id="UP000280434"/>
    </source>
</evidence>
<accession>A0A494XKH4</accession>
<dbReference type="RefSeq" id="WP_121277171.1">
    <property type="nucleotide sequence ID" value="NZ_RBZV01000002.1"/>
</dbReference>
<organism evidence="1 2">
    <name type="scientific">Trinickia fusca</name>
    <dbReference type="NCBI Taxonomy" id="2419777"/>
    <lineage>
        <taxon>Bacteria</taxon>
        <taxon>Pseudomonadati</taxon>
        <taxon>Pseudomonadota</taxon>
        <taxon>Betaproteobacteria</taxon>
        <taxon>Burkholderiales</taxon>
        <taxon>Burkholderiaceae</taxon>
        <taxon>Trinickia</taxon>
    </lineage>
</organism>
<sequence length="128" mass="13995">MSQIVVHVSNQTSRDLFVAGDPNWDDQALLVDGQPFDRAYRLAAKASADISMNWAEQDTPGENMMGVIVADGTDYDYGSAGAYQMTIGRHPETGLLGVTQESTLNDPTVRHVDANGTPWSMQMSFVDR</sequence>
<keyword evidence="2" id="KW-1185">Reference proteome</keyword>
<name>A0A494XKH4_9BURK</name>
<comment type="caution">
    <text evidence="1">The sequence shown here is derived from an EMBL/GenBank/DDBJ whole genome shotgun (WGS) entry which is preliminary data.</text>
</comment>
<evidence type="ECO:0000313" key="1">
    <source>
        <dbReference type="EMBL" id="RKP51088.1"/>
    </source>
</evidence>
<gene>
    <name evidence="1" type="ORF">D7S89_08570</name>
</gene>
<proteinExistence type="predicted"/>
<dbReference type="OrthoDB" id="8592469at2"/>